<sequence length="95" mass="10640">MQASPRQRKETYGVCFSQQEPARPLPALCYSYSAKSPRLVFLGNDNQPDTDNRGERLKGQIVGDKKASIGAKYVLSLRALKSPSWAQVWLCPKLE</sequence>
<name>L5MFP4_MYODS</name>
<organism evidence="1 2">
    <name type="scientific">Myotis davidii</name>
    <name type="common">David's myotis</name>
    <dbReference type="NCBI Taxonomy" id="225400"/>
    <lineage>
        <taxon>Eukaryota</taxon>
        <taxon>Metazoa</taxon>
        <taxon>Chordata</taxon>
        <taxon>Craniata</taxon>
        <taxon>Vertebrata</taxon>
        <taxon>Euteleostomi</taxon>
        <taxon>Mammalia</taxon>
        <taxon>Eutheria</taxon>
        <taxon>Laurasiatheria</taxon>
        <taxon>Chiroptera</taxon>
        <taxon>Yangochiroptera</taxon>
        <taxon>Vespertilionidae</taxon>
        <taxon>Myotis</taxon>
    </lineage>
</organism>
<accession>L5MFP4</accession>
<gene>
    <name evidence="1" type="ORF">MDA_GLEAN10015909</name>
</gene>
<protein>
    <submittedName>
        <fullName evidence="1">Uncharacterized protein</fullName>
    </submittedName>
</protein>
<dbReference type="AlphaFoldDB" id="L5MFP4"/>
<evidence type="ECO:0000313" key="1">
    <source>
        <dbReference type="EMBL" id="ELK37070.1"/>
    </source>
</evidence>
<dbReference type="EMBL" id="KB100894">
    <property type="protein sequence ID" value="ELK37070.1"/>
    <property type="molecule type" value="Genomic_DNA"/>
</dbReference>
<dbReference type="Proteomes" id="UP000010556">
    <property type="component" value="Unassembled WGS sequence"/>
</dbReference>
<proteinExistence type="predicted"/>
<evidence type="ECO:0000313" key="2">
    <source>
        <dbReference type="Proteomes" id="UP000010556"/>
    </source>
</evidence>
<keyword evidence="2" id="KW-1185">Reference proteome</keyword>
<reference evidence="2" key="1">
    <citation type="journal article" date="2013" name="Science">
        <title>Comparative analysis of bat genomes provides insight into the evolution of flight and immunity.</title>
        <authorList>
            <person name="Zhang G."/>
            <person name="Cowled C."/>
            <person name="Shi Z."/>
            <person name="Huang Z."/>
            <person name="Bishop-Lilly K.A."/>
            <person name="Fang X."/>
            <person name="Wynne J.W."/>
            <person name="Xiong Z."/>
            <person name="Baker M.L."/>
            <person name="Zhao W."/>
            <person name="Tachedjian M."/>
            <person name="Zhu Y."/>
            <person name="Zhou P."/>
            <person name="Jiang X."/>
            <person name="Ng J."/>
            <person name="Yang L."/>
            <person name="Wu L."/>
            <person name="Xiao J."/>
            <person name="Feng Y."/>
            <person name="Chen Y."/>
            <person name="Sun X."/>
            <person name="Zhang Y."/>
            <person name="Marsh G.A."/>
            <person name="Crameri G."/>
            <person name="Broder C.C."/>
            <person name="Frey K.G."/>
            <person name="Wang L.F."/>
            <person name="Wang J."/>
        </authorList>
    </citation>
    <scope>NUCLEOTIDE SEQUENCE [LARGE SCALE GENOMIC DNA]</scope>
</reference>